<dbReference type="Proteomes" id="UP000272464">
    <property type="component" value="Unassembled WGS sequence"/>
</dbReference>
<feature type="transmembrane region" description="Helical" evidence="1">
    <location>
        <begin position="74"/>
        <end position="95"/>
    </location>
</feature>
<dbReference type="RefSeq" id="WP_127199062.1">
    <property type="nucleotide sequence ID" value="NZ_RZNX01000003.1"/>
</dbReference>
<name>A0A433XC83_9BACL</name>
<reference evidence="3 4" key="1">
    <citation type="submission" date="2018-12" db="EMBL/GenBank/DDBJ databases">
        <authorList>
            <person name="Sun L."/>
            <person name="Chen Z."/>
        </authorList>
    </citation>
    <scope>NUCLEOTIDE SEQUENCE [LARGE SCALE GENOMIC DNA]</scope>
    <source>
        <strain evidence="3 4">3-5-3</strain>
    </source>
</reference>
<proteinExistence type="predicted"/>
<keyword evidence="4" id="KW-1185">Reference proteome</keyword>
<dbReference type="AlphaFoldDB" id="A0A433XC83"/>
<sequence length="186" mass="20805">MNKKNSNKKQFFNKIYRAFKLNFLKLLRTPGGVKKVSLGFSIGFALEMIVISSACLVYLIFYPVVKLSGGSVPAAIIGNVIGKLTFLPILLMPFARKLGSWIYPLHGNRHKGIIHEASIMDIFKGDFSAIRDVLHGGIHILIGMSVFGAVLGVISYYVIQSLYNKTAKRRLEKRRSRNLVYEQIGS</sequence>
<evidence type="ECO:0000256" key="1">
    <source>
        <dbReference type="SAM" id="Phobius"/>
    </source>
</evidence>
<accession>A0A433XC83</accession>
<evidence type="ECO:0000313" key="4">
    <source>
        <dbReference type="Proteomes" id="UP000272464"/>
    </source>
</evidence>
<dbReference type="InterPro" id="IPR018639">
    <property type="entry name" value="DUF2062"/>
</dbReference>
<feature type="domain" description="DUF2062" evidence="2">
    <location>
        <begin position="17"/>
        <end position="170"/>
    </location>
</feature>
<keyword evidence="1" id="KW-0812">Transmembrane</keyword>
<dbReference type="OrthoDB" id="2926024at2"/>
<keyword evidence="1" id="KW-0472">Membrane</keyword>
<protein>
    <submittedName>
        <fullName evidence="3">DUF2062 domain-containing protein</fullName>
    </submittedName>
</protein>
<evidence type="ECO:0000313" key="3">
    <source>
        <dbReference type="EMBL" id="RUT31682.1"/>
    </source>
</evidence>
<evidence type="ECO:0000259" key="2">
    <source>
        <dbReference type="Pfam" id="PF09835"/>
    </source>
</evidence>
<dbReference type="EMBL" id="RZNX01000003">
    <property type="protein sequence ID" value="RUT31682.1"/>
    <property type="molecule type" value="Genomic_DNA"/>
</dbReference>
<feature type="transmembrane region" description="Helical" evidence="1">
    <location>
        <begin position="138"/>
        <end position="159"/>
    </location>
</feature>
<gene>
    <name evidence="3" type="ORF">EJP77_09835</name>
</gene>
<keyword evidence="1" id="KW-1133">Transmembrane helix</keyword>
<feature type="transmembrane region" description="Helical" evidence="1">
    <location>
        <begin position="38"/>
        <end position="62"/>
    </location>
</feature>
<organism evidence="3 4">
    <name type="scientific">Paenibacillus zeisoli</name>
    <dbReference type="NCBI Taxonomy" id="2496267"/>
    <lineage>
        <taxon>Bacteria</taxon>
        <taxon>Bacillati</taxon>
        <taxon>Bacillota</taxon>
        <taxon>Bacilli</taxon>
        <taxon>Bacillales</taxon>
        <taxon>Paenibacillaceae</taxon>
        <taxon>Paenibacillus</taxon>
    </lineage>
</organism>
<dbReference type="Pfam" id="PF09835">
    <property type="entry name" value="DUF2062"/>
    <property type="match status" value="1"/>
</dbReference>
<comment type="caution">
    <text evidence="3">The sequence shown here is derived from an EMBL/GenBank/DDBJ whole genome shotgun (WGS) entry which is preliminary data.</text>
</comment>